<protein>
    <submittedName>
        <fullName evidence="1">Uncharacterized protein</fullName>
    </submittedName>
</protein>
<evidence type="ECO:0000313" key="1">
    <source>
        <dbReference type="EMBL" id="KAI4825790.1"/>
    </source>
</evidence>
<keyword evidence="2" id="KW-1185">Reference proteome</keyword>
<evidence type="ECO:0000313" key="2">
    <source>
        <dbReference type="Proteomes" id="UP001057452"/>
    </source>
</evidence>
<gene>
    <name evidence="1" type="ORF">KUCAC02_021457</name>
</gene>
<accession>A0ACB9XGH4</accession>
<dbReference type="Proteomes" id="UP001057452">
    <property type="component" value="Chromosome 6"/>
</dbReference>
<proteinExistence type="predicted"/>
<reference evidence="1" key="1">
    <citation type="submission" date="2022-05" db="EMBL/GenBank/DDBJ databases">
        <title>Chromosome-level genome of Chaenocephalus aceratus.</title>
        <authorList>
            <person name="Park H."/>
        </authorList>
    </citation>
    <scope>NUCLEOTIDE SEQUENCE</scope>
    <source>
        <strain evidence="1">KU_202001</strain>
    </source>
</reference>
<feature type="non-terminal residue" evidence="1">
    <location>
        <position position="1"/>
    </location>
</feature>
<sequence length="112" mass="11918">VVSAEVKGLDLIAGVRPAAPVWACCCCGSCCSSLITTNLTWRSLSAPEIGPCGLSEAHIKLKAEQRGEETQGEPPGRSGRAALRFFGVLPLLFPAVYCCDAAPRMTRLHFDI</sequence>
<feature type="non-terminal residue" evidence="1">
    <location>
        <position position="112"/>
    </location>
</feature>
<organism evidence="1 2">
    <name type="scientific">Chaenocephalus aceratus</name>
    <name type="common">Blackfin icefish</name>
    <name type="synonym">Chaenichthys aceratus</name>
    <dbReference type="NCBI Taxonomy" id="36190"/>
    <lineage>
        <taxon>Eukaryota</taxon>
        <taxon>Metazoa</taxon>
        <taxon>Chordata</taxon>
        <taxon>Craniata</taxon>
        <taxon>Vertebrata</taxon>
        <taxon>Euteleostomi</taxon>
        <taxon>Actinopterygii</taxon>
        <taxon>Neopterygii</taxon>
        <taxon>Teleostei</taxon>
        <taxon>Neoteleostei</taxon>
        <taxon>Acanthomorphata</taxon>
        <taxon>Eupercaria</taxon>
        <taxon>Perciformes</taxon>
        <taxon>Notothenioidei</taxon>
        <taxon>Channichthyidae</taxon>
        <taxon>Chaenocephalus</taxon>
    </lineage>
</organism>
<name>A0ACB9XGH4_CHAAC</name>
<dbReference type="EMBL" id="CM043790">
    <property type="protein sequence ID" value="KAI4825790.1"/>
    <property type="molecule type" value="Genomic_DNA"/>
</dbReference>
<comment type="caution">
    <text evidence="1">The sequence shown here is derived from an EMBL/GenBank/DDBJ whole genome shotgun (WGS) entry which is preliminary data.</text>
</comment>